<evidence type="ECO:0000313" key="11">
    <source>
        <dbReference type="Proteomes" id="UP001596496"/>
    </source>
</evidence>
<dbReference type="Gene3D" id="1.10.1740.10">
    <property type="match status" value="1"/>
</dbReference>
<evidence type="ECO:0000256" key="5">
    <source>
        <dbReference type="ARBA" id="ARBA00023163"/>
    </source>
</evidence>
<dbReference type="EMBL" id="JBHTCG010000007">
    <property type="protein sequence ID" value="MFC7383040.1"/>
    <property type="molecule type" value="Genomic_DNA"/>
</dbReference>
<comment type="subunit">
    <text evidence="2">Interacts transiently with the RNA polymerase catalytic core formed by RpoA, RpoB, RpoC and RpoZ (2 alpha, 1 beta, 1 beta' and 1 omega subunit) to form the RNA polymerase holoenzyme that can initiate transcription.</text>
</comment>
<dbReference type="InterPro" id="IPR032710">
    <property type="entry name" value="NTF2-like_dom_sf"/>
</dbReference>
<evidence type="ECO:0000256" key="3">
    <source>
        <dbReference type="ARBA" id="ARBA00023015"/>
    </source>
</evidence>
<name>A0ABW2P4W3_9ACTN</name>
<keyword evidence="5" id="KW-0804">Transcription</keyword>
<feature type="domain" description="SnoaL-like" evidence="9">
    <location>
        <begin position="207"/>
        <end position="284"/>
    </location>
</feature>
<dbReference type="Pfam" id="PF08281">
    <property type="entry name" value="Sigma70_r4_2"/>
    <property type="match status" value="1"/>
</dbReference>
<feature type="domain" description="RNA polymerase sigma factor 70 region 4 type 2" evidence="8">
    <location>
        <begin position="136"/>
        <end position="187"/>
    </location>
</feature>
<dbReference type="InterPro" id="IPR013324">
    <property type="entry name" value="RNA_pol_sigma_r3/r4-like"/>
</dbReference>
<evidence type="ECO:0000256" key="4">
    <source>
        <dbReference type="ARBA" id="ARBA00023082"/>
    </source>
</evidence>
<dbReference type="SUPFAM" id="SSF88659">
    <property type="entry name" value="Sigma3 and sigma4 domains of RNA polymerase sigma factors"/>
    <property type="match status" value="1"/>
</dbReference>
<feature type="domain" description="RNA polymerase sigma-70 region 2" evidence="7">
    <location>
        <begin position="35"/>
        <end position="95"/>
    </location>
</feature>
<feature type="region of interest" description="Disordered" evidence="6">
    <location>
        <begin position="312"/>
        <end position="341"/>
    </location>
</feature>
<comment type="caution">
    <text evidence="10">The sequence shown here is derived from an EMBL/GenBank/DDBJ whole genome shotgun (WGS) entry which is preliminary data.</text>
</comment>
<dbReference type="PANTHER" id="PTHR30173">
    <property type="entry name" value="SIGMA 19 FACTOR"/>
    <property type="match status" value="1"/>
</dbReference>
<sequence>MPDIPEDPTTGPSGHPQAPDPAGPVPARDATRVFAGYRELLFSIVYNLLGNVADTEDVLQDTWLSWAARHRDPAAGEIENRRAYLVRIAVNHALARQSAIRRRRETYVGPWLPEPLVSGDPPDPAEPALRAESVSMALLVVLETLTPLERAVFVLHEVFGYAHPEIAGILGRTPAAVRQLSHRAREHVHARRPRYQADPRVQRQATERFLAAALGGDLDALLRILAPDVTMWTDGGGKARASVLRPVQGRDRVARMIVGVTSRAPEELEVRYRTVNGDPSAVLFADDSPFAVMVIDLTPDGEQVRGIYTVTNPDKLSRVPDGAEPPAAAEPPSEDPGGQAP</sequence>
<dbReference type="Pfam" id="PF12680">
    <property type="entry name" value="SnoaL_2"/>
    <property type="match status" value="1"/>
</dbReference>
<dbReference type="SUPFAM" id="SSF88946">
    <property type="entry name" value="Sigma2 domain of RNA polymerase sigma factors"/>
    <property type="match status" value="1"/>
</dbReference>
<dbReference type="PANTHER" id="PTHR30173:SF36">
    <property type="entry name" value="ECF RNA POLYMERASE SIGMA FACTOR SIGJ"/>
    <property type="match status" value="1"/>
</dbReference>
<reference evidence="11" key="1">
    <citation type="journal article" date="2019" name="Int. J. Syst. Evol. Microbiol.">
        <title>The Global Catalogue of Microorganisms (GCM) 10K type strain sequencing project: providing services to taxonomists for standard genome sequencing and annotation.</title>
        <authorList>
            <consortium name="The Broad Institute Genomics Platform"/>
            <consortium name="The Broad Institute Genome Sequencing Center for Infectious Disease"/>
            <person name="Wu L."/>
            <person name="Ma J."/>
        </authorList>
    </citation>
    <scope>NUCLEOTIDE SEQUENCE [LARGE SCALE GENOMIC DNA]</scope>
    <source>
        <strain evidence="11">CECT 7649</strain>
    </source>
</reference>
<dbReference type="RefSeq" id="WP_380826430.1">
    <property type="nucleotide sequence ID" value="NZ_JBHTCG010000007.1"/>
</dbReference>
<dbReference type="InterPro" id="IPR007627">
    <property type="entry name" value="RNA_pol_sigma70_r2"/>
</dbReference>
<evidence type="ECO:0000256" key="2">
    <source>
        <dbReference type="ARBA" id="ARBA00011344"/>
    </source>
</evidence>
<dbReference type="NCBIfam" id="NF007214">
    <property type="entry name" value="PRK09636.1"/>
    <property type="match status" value="1"/>
</dbReference>
<keyword evidence="11" id="KW-1185">Reference proteome</keyword>
<feature type="region of interest" description="Disordered" evidence="6">
    <location>
        <begin position="1"/>
        <end position="27"/>
    </location>
</feature>
<keyword evidence="3" id="KW-0805">Transcription regulation</keyword>
<evidence type="ECO:0000259" key="9">
    <source>
        <dbReference type="Pfam" id="PF12680"/>
    </source>
</evidence>
<evidence type="ECO:0000256" key="1">
    <source>
        <dbReference type="ARBA" id="ARBA00010641"/>
    </source>
</evidence>
<evidence type="ECO:0000256" key="6">
    <source>
        <dbReference type="SAM" id="MobiDB-lite"/>
    </source>
</evidence>
<proteinExistence type="inferred from homology"/>
<dbReference type="Gene3D" id="3.10.450.50">
    <property type="match status" value="1"/>
</dbReference>
<dbReference type="InterPro" id="IPR014284">
    <property type="entry name" value="RNA_pol_sigma-70_dom"/>
</dbReference>
<evidence type="ECO:0000259" key="7">
    <source>
        <dbReference type="Pfam" id="PF04542"/>
    </source>
</evidence>
<dbReference type="InterPro" id="IPR013249">
    <property type="entry name" value="RNA_pol_sigma70_r4_t2"/>
</dbReference>
<dbReference type="InterPro" id="IPR036388">
    <property type="entry name" value="WH-like_DNA-bd_sf"/>
</dbReference>
<organism evidence="10 11">
    <name type="scientific">Sphaerisporangium rhizosphaerae</name>
    <dbReference type="NCBI Taxonomy" id="2269375"/>
    <lineage>
        <taxon>Bacteria</taxon>
        <taxon>Bacillati</taxon>
        <taxon>Actinomycetota</taxon>
        <taxon>Actinomycetes</taxon>
        <taxon>Streptosporangiales</taxon>
        <taxon>Streptosporangiaceae</taxon>
        <taxon>Sphaerisporangium</taxon>
    </lineage>
</organism>
<evidence type="ECO:0000313" key="10">
    <source>
        <dbReference type="EMBL" id="MFC7383040.1"/>
    </source>
</evidence>
<keyword evidence="4" id="KW-0731">Sigma factor</keyword>
<evidence type="ECO:0000259" key="8">
    <source>
        <dbReference type="Pfam" id="PF08281"/>
    </source>
</evidence>
<dbReference type="Proteomes" id="UP001596496">
    <property type="component" value="Unassembled WGS sequence"/>
</dbReference>
<feature type="compositionally biased region" description="Low complexity" evidence="6">
    <location>
        <begin position="320"/>
        <end position="341"/>
    </location>
</feature>
<dbReference type="SUPFAM" id="SSF54427">
    <property type="entry name" value="NTF2-like"/>
    <property type="match status" value="1"/>
</dbReference>
<protein>
    <submittedName>
        <fullName evidence="10">RNA polymerase sigma factor SigJ</fullName>
    </submittedName>
</protein>
<dbReference type="CDD" id="cd06171">
    <property type="entry name" value="Sigma70_r4"/>
    <property type="match status" value="1"/>
</dbReference>
<dbReference type="InterPro" id="IPR013325">
    <property type="entry name" value="RNA_pol_sigma_r2"/>
</dbReference>
<comment type="similarity">
    <text evidence="1">Belongs to the sigma-70 factor family. ECF subfamily.</text>
</comment>
<gene>
    <name evidence="10" type="primary">sigJ</name>
    <name evidence="10" type="ORF">ACFQSB_12540</name>
</gene>
<dbReference type="NCBIfam" id="TIGR02937">
    <property type="entry name" value="sigma70-ECF"/>
    <property type="match status" value="1"/>
</dbReference>
<dbReference type="Gene3D" id="1.10.10.10">
    <property type="entry name" value="Winged helix-like DNA-binding domain superfamily/Winged helix DNA-binding domain"/>
    <property type="match status" value="1"/>
</dbReference>
<dbReference type="InterPro" id="IPR037401">
    <property type="entry name" value="SnoaL-like"/>
</dbReference>
<accession>A0ABW2P4W3</accession>
<dbReference type="InterPro" id="IPR052704">
    <property type="entry name" value="ECF_Sigma-70_Domain"/>
</dbReference>
<dbReference type="Pfam" id="PF04542">
    <property type="entry name" value="Sigma70_r2"/>
    <property type="match status" value="1"/>
</dbReference>